<protein>
    <submittedName>
        <fullName evidence="1">Uncharacterized protein</fullName>
    </submittedName>
</protein>
<dbReference type="EMBL" id="KY065149">
    <property type="protein sequence ID" value="APD18133.1"/>
    <property type="molecule type" value="Genomic_DNA"/>
</dbReference>
<dbReference type="GeneID" id="54974154"/>
<dbReference type="KEGG" id="vg:54974154"/>
<proteinExistence type="predicted"/>
<accession>A0A240EWU3</accession>
<evidence type="ECO:0000313" key="1">
    <source>
        <dbReference type="EMBL" id="APD18133.1"/>
    </source>
</evidence>
<evidence type="ECO:0000313" key="2">
    <source>
        <dbReference type="Proteomes" id="UP000225149"/>
    </source>
</evidence>
<sequence>MSTVMPFIQRMNRNEPEVAFGQLPDAYKQLLKELYARGVVVEVYGKKSRTWGRVNQQHFVFTNSDYYRLHGAAHAVAQVPDKTAQGKGRWIFVDELQLLPEETVAIAIGGKSVFTQIRAL</sequence>
<reference evidence="1 2" key="1">
    <citation type="journal article" date="2017" name="PLoS ONE">
        <title>Environmental bacteriophages active on biofilms and planktonic forms of toxigenic Vibrio cholerae: Potential relevance in cholera epidemiology.</title>
        <authorList>
            <person name="Naser I.B."/>
            <person name="Hoque M.M."/>
            <person name="Abdullah A."/>
            <person name="Bari S.M.N."/>
            <person name="Ghosh A.N."/>
            <person name="Faruque S.M."/>
        </authorList>
    </citation>
    <scope>NUCLEOTIDE SEQUENCE [LARGE SCALE GENOMIC DNA]</scope>
</reference>
<dbReference type="Proteomes" id="UP000225149">
    <property type="component" value="Segment"/>
</dbReference>
<name>A0A240EWU3_9CAUD</name>
<keyword evidence="2" id="KW-1185">Reference proteome</keyword>
<organism evidence="1 2">
    <name type="scientific">Vibrio phage JSF7</name>
    <dbReference type="NCBI Taxonomy" id="1292086"/>
    <lineage>
        <taxon>Viruses</taxon>
        <taxon>Duplodnaviria</taxon>
        <taxon>Heunggongvirae</taxon>
        <taxon>Uroviricota</taxon>
        <taxon>Caudoviricetes</taxon>
        <taxon>Autographivirales</taxon>
        <taxon>Tawavirus</taxon>
        <taxon>Tawavirus JSF7</taxon>
    </lineage>
</organism>
<dbReference type="RefSeq" id="YP_009784159.1">
    <property type="nucleotide sequence ID" value="NC_047741.1"/>
</dbReference>